<name>A0ABV9Q5B3_9BACL</name>
<proteinExistence type="predicted"/>
<dbReference type="RefSeq" id="WP_380027871.1">
    <property type="nucleotide sequence ID" value="NZ_JBHSHC010000128.1"/>
</dbReference>
<keyword evidence="3" id="KW-1185">Reference proteome</keyword>
<sequence length="109" mass="12042">MNKFLIKFLLNGAVVIPLLIWFSDATLLQSVVMALLLSIIAFLVGDQLVLRLSNNTVATFVDGILAFGFLWLVRSMMGWTLGTGEVLTITVGIVVVEWFFHRQLAGITT</sequence>
<evidence type="ECO:0000313" key="3">
    <source>
        <dbReference type="Proteomes" id="UP001596002"/>
    </source>
</evidence>
<organism evidence="2 3">
    <name type="scientific">Effusibacillus consociatus</name>
    <dbReference type="NCBI Taxonomy" id="1117041"/>
    <lineage>
        <taxon>Bacteria</taxon>
        <taxon>Bacillati</taxon>
        <taxon>Bacillota</taxon>
        <taxon>Bacilli</taxon>
        <taxon>Bacillales</taxon>
        <taxon>Alicyclobacillaceae</taxon>
        <taxon>Effusibacillus</taxon>
    </lineage>
</organism>
<feature type="transmembrane region" description="Helical" evidence="1">
    <location>
        <begin position="28"/>
        <end position="45"/>
    </location>
</feature>
<evidence type="ECO:0000313" key="2">
    <source>
        <dbReference type="EMBL" id="MFC4769399.1"/>
    </source>
</evidence>
<dbReference type="Proteomes" id="UP001596002">
    <property type="component" value="Unassembled WGS sequence"/>
</dbReference>
<evidence type="ECO:0000256" key="1">
    <source>
        <dbReference type="SAM" id="Phobius"/>
    </source>
</evidence>
<reference evidence="3" key="1">
    <citation type="journal article" date="2019" name="Int. J. Syst. Evol. Microbiol.">
        <title>The Global Catalogue of Microorganisms (GCM) 10K type strain sequencing project: providing services to taxonomists for standard genome sequencing and annotation.</title>
        <authorList>
            <consortium name="The Broad Institute Genomics Platform"/>
            <consortium name="The Broad Institute Genome Sequencing Center for Infectious Disease"/>
            <person name="Wu L."/>
            <person name="Ma J."/>
        </authorList>
    </citation>
    <scope>NUCLEOTIDE SEQUENCE [LARGE SCALE GENOMIC DNA]</scope>
    <source>
        <strain evidence="3">WYCCWR 12678</strain>
    </source>
</reference>
<dbReference type="InterPro" id="IPR019649">
    <property type="entry name" value="DUF2512"/>
</dbReference>
<dbReference type="EMBL" id="JBHSHC010000128">
    <property type="protein sequence ID" value="MFC4769399.1"/>
    <property type="molecule type" value="Genomic_DNA"/>
</dbReference>
<comment type="caution">
    <text evidence="2">The sequence shown here is derived from an EMBL/GenBank/DDBJ whole genome shotgun (WGS) entry which is preliminary data.</text>
</comment>
<keyword evidence="1" id="KW-0812">Transmembrane</keyword>
<keyword evidence="1" id="KW-1133">Transmembrane helix</keyword>
<keyword evidence="1" id="KW-0472">Membrane</keyword>
<feature type="transmembrane region" description="Helical" evidence="1">
    <location>
        <begin position="5"/>
        <end position="22"/>
    </location>
</feature>
<protein>
    <submittedName>
        <fullName evidence="2">DUF2512 family protein</fullName>
    </submittedName>
</protein>
<feature type="transmembrane region" description="Helical" evidence="1">
    <location>
        <begin position="57"/>
        <end position="73"/>
    </location>
</feature>
<dbReference type="Pfam" id="PF10710">
    <property type="entry name" value="DUF2512"/>
    <property type="match status" value="1"/>
</dbReference>
<gene>
    <name evidence="2" type="ORF">ACFO8Q_18885</name>
</gene>
<accession>A0ABV9Q5B3</accession>
<feature type="transmembrane region" description="Helical" evidence="1">
    <location>
        <begin position="79"/>
        <end position="100"/>
    </location>
</feature>